<name>A0A318J7E1_9BURK</name>
<feature type="domain" description="Aminoglycoside phosphotransferase" evidence="3">
    <location>
        <begin position="45"/>
        <end position="271"/>
    </location>
</feature>
<evidence type="ECO:0000313" key="4">
    <source>
        <dbReference type="EMBL" id="PXX43811.1"/>
    </source>
</evidence>
<dbReference type="PANTHER" id="PTHR33540">
    <property type="entry name" value="TRNA THREONYLCARBAMOYLADENOSINE BIOSYNTHESIS PROTEIN TSAE"/>
    <property type="match status" value="1"/>
</dbReference>
<dbReference type="Gene3D" id="3.30.200.20">
    <property type="entry name" value="Phosphorylase Kinase, domain 1"/>
    <property type="match status" value="1"/>
</dbReference>
<dbReference type="PANTHER" id="PTHR33540:SF1">
    <property type="entry name" value="N-ACETYLMURAMATE_N-ACETYLGLUCOSAMINE KINASE"/>
    <property type="match status" value="1"/>
</dbReference>
<dbReference type="Proteomes" id="UP000247792">
    <property type="component" value="Unassembled WGS sequence"/>
</dbReference>
<keyword evidence="1" id="KW-0547">Nucleotide-binding</keyword>
<dbReference type="AlphaFoldDB" id="A0A318J7E1"/>
<dbReference type="GO" id="GO:0005524">
    <property type="term" value="F:ATP binding"/>
    <property type="evidence" value="ECO:0007669"/>
    <property type="project" value="UniProtKB-KW"/>
</dbReference>
<proteinExistence type="predicted"/>
<evidence type="ECO:0000256" key="2">
    <source>
        <dbReference type="ARBA" id="ARBA00022840"/>
    </source>
</evidence>
<evidence type="ECO:0000313" key="5">
    <source>
        <dbReference type="Proteomes" id="UP000247792"/>
    </source>
</evidence>
<dbReference type="Gene3D" id="3.90.1200.10">
    <property type="match status" value="1"/>
</dbReference>
<keyword evidence="2" id="KW-0067">ATP-binding</keyword>
<keyword evidence="5" id="KW-1185">Reference proteome</keyword>
<reference evidence="4 5" key="1">
    <citation type="submission" date="2018-05" db="EMBL/GenBank/DDBJ databases">
        <title>Genomic Encyclopedia of Type Strains, Phase IV (KMG-IV): sequencing the most valuable type-strain genomes for metagenomic binning, comparative biology and taxonomic classification.</title>
        <authorList>
            <person name="Goeker M."/>
        </authorList>
    </citation>
    <scope>NUCLEOTIDE SEQUENCE [LARGE SCALE GENOMIC DNA]</scope>
    <source>
        <strain evidence="4 5">DSM 19792</strain>
    </source>
</reference>
<protein>
    <recommendedName>
        <fullName evidence="3">Aminoglycoside phosphotransferase domain-containing protein</fullName>
    </recommendedName>
</protein>
<comment type="caution">
    <text evidence="4">The sequence shown here is derived from an EMBL/GenBank/DDBJ whole genome shotgun (WGS) entry which is preliminary data.</text>
</comment>
<sequence>MSSTAIPANSATSAAISIEKEQRKQALQTWLAGINGHAMKLDSMRAASADASFRQYYRIDTEDGSSLIAVDAPPATENTAAFIKMANLLKSINLTVPEVLAHDLEQGFMLVTDMGMHTYGQILNSDNAHKLYLDAIDSLILFQAQSQADVLPEYDRPFLLRELNIFKEWYVGKHLGVTLTDAQTATLDKVFDHLLASALAQPQVYVHRDYHSRNLMWMDKGNPGIIDFQDAVYGPITYDLVSLLRDAYVQWDEEIVLDWAIRYWEKARRAGLPVAPDIDSFYRDFEWMGLQRHLKILGIFARLSHRDGKHHYIADIPTVMEYVRKTSHRYKELIPLLRLLDELQDNAPQVGYTF</sequence>
<accession>A0A318J7E1</accession>
<gene>
    <name evidence="4" type="ORF">DFR42_10379</name>
</gene>
<dbReference type="EMBL" id="QJKB01000003">
    <property type="protein sequence ID" value="PXX43811.1"/>
    <property type="molecule type" value="Genomic_DNA"/>
</dbReference>
<evidence type="ECO:0000259" key="3">
    <source>
        <dbReference type="Pfam" id="PF01636"/>
    </source>
</evidence>
<organism evidence="4 5">
    <name type="scientific">Undibacterium pigrum</name>
    <dbReference type="NCBI Taxonomy" id="401470"/>
    <lineage>
        <taxon>Bacteria</taxon>
        <taxon>Pseudomonadati</taxon>
        <taxon>Pseudomonadota</taxon>
        <taxon>Betaproteobacteria</taxon>
        <taxon>Burkholderiales</taxon>
        <taxon>Oxalobacteraceae</taxon>
        <taxon>Undibacterium</taxon>
    </lineage>
</organism>
<dbReference type="Pfam" id="PF01636">
    <property type="entry name" value="APH"/>
    <property type="match status" value="1"/>
</dbReference>
<dbReference type="InterPro" id="IPR002575">
    <property type="entry name" value="Aminoglycoside_PTrfase"/>
</dbReference>
<dbReference type="SUPFAM" id="SSF56112">
    <property type="entry name" value="Protein kinase-like (PK-like)"/>
    <property type="match status" value="1"/>
</dbReference>
<evidence type="ECO:0000256" key="1">
    <source>
        <dbReference type="ARBA" id="ARBA00022741"/>
    </source>
</evidence>
<dbReference type="OrthoDB" id="9809275at2"/>
<dbReference type="InterPro" id="IPR011009">
    <property type="entry name" value="Kinase-like_dom_sf"/>
</dbReference>